<organism evidence="1">
    <name type="scientific">Anguilla anguilla</name>
    <name type="common">European freshwater eel</name>
    <name type="synonym">Muraena anguilla</name>
    <dbReference type="NCBI Taxonomy" id="7936"/>
    <lineage>
        <taxon>Eukaryota</taxon>
        <taxon>Metazoa</taxon>
        <taxon>Chordata</taxon>
        <taxon>Craniata</taxon>
        <taxon>Vertebrata</taxon>
        <taxon>Euteleostomi</taxon>
        <taxon>Actinopterygii</taxon>
        <taxon>Neopterygii</taxon>
        <taxon>Teleostei</taxon>
        <taxon>Anguilliformes</taxon>
        <taxon>Anguillidae</taxon>
        <taxon>Anguilla</taxon>
    </lineage>
</organism>
<accession>A0A0E9TF64</accession>
<dbReference type="EMBL" id="GBXM01057022">
    <property type="protein sequence ID" value="JAH51555.1"/>
    <property type="molecule type" value="Transcribed_RNA"/>
</dbReference>
<reference evidence="1" key="1">
    <citation type="submission" date="2014-11" db="EMBL/GenBank/DDBJ databases">
        <authorList>
            <person name="Amaro Gonzalez C."/>
        </authorList>
    </citation>
    <scope>NUCLEOTIDE SEQUENCE</scope>
</reference>
<evidence type="ECO:0000313" key="1">
    <source>
        <dbReference type="EMBL" id="JAH51555.1"/>
    </source>
</evidence>
<protein>
    <submittedName>
        <fullName evidence="1">Uncharacterized protein</fullName>
    </submittedName>
</protein>
<proteinExistence type="predicted"/>
<reference evidence="1" key="2">
    <citation type="journal article" date="2015" name="Fish Shellfish Immunol.">
        <title>Early steps in the European eel (Anguilla anguilla)-Vibrio vulnificus interaction in the gills: Role of the RtxA13 toxin.</title>
        <authorList>
            <person name="Callol A."/>
            <person name="Pajuelo D."/>
            <person name="Ebbesson L."/>
            <person name="Teles M."/>
            <person name="MacKenzie S."/>
            <person name="Amaro C."/>
        </authorList>
    </citation>
    <scope>NUCLEOTIDE SEQUENCE</scope>
</reference>
<name>A0A0E9TF64_ANGAN</name>
<sequence>MPINTFLHLAVSFGGNICFVVAPKALIRPKGIYSAQPEKPEVMLGSSRGI</sequence>
<dbReference type="AlphaFoldDB" id="A0A0E9TF64"/>